<evidence type="ECO:0000313" key="2">
    <source>
        <dbReference type="EMBL" id="QES53002.1"/>
    </source>
</evidence>
<dbReference type="InterPro" id="IPR003386">
    <property type="entry name" value="LACT/PDAT_acylTrfase"/>
</dbReference>
<dbReference type="OrthoDB" id="8871309at2"/>
<organism evidence="2 3">
    <name type="scientific">Streptomyces venezuelae</name>
    <dbReference type="NCBI Taxonomy" id="54571"/>
    <lineage>
        <taxon>Bacteria</taxon>
        <taxon>Bacillati</taxon>
        <taxon>Actinomycetota</taxon>
        <taxon>Actinomycetes</taxon>
        <taxon>Kitasatosporales</taxon>
        <taxon>Streptomycetaceae</taxon>
        <taxon>Streptomyces</taxon>
    </lineage>
</organism>
<feature type="region of interest" description="Disordered" evidence="1">
    <location>
        <begin position="471"/>
        <end position="494"/>
    </location>
</feature>
<gene>
    <name evidence="2" type="ORF">DEJ51_00935</name>
</gene>
<dbReference type="Pfam" id="PF02450">
    <property type="entry name" value="LCAT"/>
    <property type="match status" value="1"/>
</dbReference>
<accession>A0A5P2DD43</accession>
<reference evidence="2 3" key="1">
    <citation type="submission" date="2018-05" db="EMBL/GenBank/DDBJ databases">
        <title>Streptomyces venezuelae.</title>
        <authorList>
            <person name="Kim W."/>
            <person name="Lee N."/>
            <person name="Cho B.-K."/>
        </authorList>
    </citation>
    <scope>NUCLEOTIDE SEQUENCE [LARGE SCALE GENOMIC DNA]</scope>
    <source>
        <strain evidence="2 3">ATCC 21018</strain>
    </source>
</reference>
<dbReference type="EMBL" id="CP029189">
    <property type="protein sequence ID" value="QES53002.1"/>
    <property type="molecule type" value="Genomic_DNA"/>
</dbReference>
<protein>
    <recommendedName>
        <fullName evidence="4">Lecithin:cholesterol acyltransferase</fullName>
    </recommendedName>
</protein>
<dbReference type="Gene3D" id="3.40.50.1820">
    <property type="entry name" value="alpha/beta hydrolase"/>
    <property type="match status" value="1"/>
</dbReference>
<feature type="compositionally biased region" description="Acidic residues" evidence="1">
    <location>
        <begin position="474"/>
        <end position="494"/>
    </location>
</feature>
<dbReference type="RefSeq" id="WP_150255399.1">
    <property type="nucleotide sequence ID" value="NZ_CP029189.1"/>
</dbReference>
<proteinExistence type="predicted"/>
<dbReference type="Proteomes" id="UP000324101">
    <property type="component" value="Chromosome"/>
</dbReference>
<dbReference type="PANTHER" id="PTHR11440">
    <property type="entry name" value="LECITHIN-CHOLESTEROL ACYLTRANSFERASE-RELATED"/>
    <property type="match status" value="1"/>
</dbReference>
<evidence type="ECO:0000313" key="3">
    <source>
        <dbReference type="Proteomes" id="UP000324101"/>
    </source>
</evidence>
<dbReference type="SUPFAM" id="SSF53474">
    <property type="entry name" value="alpha/beta-Hydrolases"/>
    <property type="match status" value="1"/>
</dbReference>
<evidence type="ECO:0008006" key="4">
    <source>
        <dbReference type="Google" id="ProtNLM"/>
    </source>
</evidence>
<dbReference type="InterPro" id="IPR029058">
    <property type="entry name" value="AB_hydrolase_fold"/>
</dbReference>
<dbReference type="GO" id="GO:0008374">
    <property type="term" value="F:O-acyltransferase activity"/>
    <property type="evidence" value="ECO:0007669"/>
    <property type="project" value="InterPro"/>
</dbReference>
<sequence length="494" mass="52999">MARLNHLVVVVPGIGGSVLQTPKGAARWDEHRRRFVAAATRPGRLRLDKHPDLVPVGLLPDITLIGPFVVPGYDRLVRQICNHFDDVRVDVSRPGRAPDTRADLVLFPYDFRQSIQHAAERLAADVAARLDGEHTGARRRRVIVVAHSMGGLVARYWMGPLGGAADCEALVTLGTPHRGAPKALEVLGNGLVVGRKRLVGLTRVLRQWPSAYELLPRYPVVGRPAGDAPLKPSELHAGATGGASFAKQAKLAFGVHEDIEETWTRLHQRPDGPEVTAVFGRGHSTLQHALLSPSGLKVTKDSADWLPNPDWHGDGTVPAISAIPIEQNDRRARRAVPVRHMALASSSVVVDILAEYTGEPLDSVRGDTLDEPWLGLDLEETVLSDDPVPVGVTLHGAYADEWTQVRVRARPHDGPREAGAGTGWLPCAEASDGRWLGHLPPLDAGSYTVEVSATGLPVVSRLSAGDVLGVLDPETTDADTDDDQDGDGDGDGDA</sequence>
<evidence type="ECO:0000256" key="1">
    <source>
        <dbReference type="SAM" id="MobiDB-lite"/>
    </source>
</evidence>
<dbReference type="GO" id="GO:0006629">
    <property type="term" value="P:lipid metabolic process"/>
    <property type="evidence" value="ECO:0007669"/>
    <property type="project" value="InterPro"/>
</dbReference>
<dbReference type="AlphaFoldDB" id="A0A5P2DD43"/>
<name>A0A5P2DD43_STRVZ</name>